<proteinExistence type="predicted"/>
<dbReference type="EMBL" id="BMCM01000001">
    <property type="protein sequence ID" value="GGD65028.1"/>
    <property type="molecule type" value="Genomic_DNA"/>
</dbReference>
<gene>
    <name evidence="1" type="ORF">GCM10007269_05260</name>
</gene>
<comment type="caution">
    <text evidence="1">The sequence shown here is derived from an EMBL/GenBank/DDBJ whole genome shotgun (WGS) entry which is preliminary data.</text>
</comment>
<reference evidence="2" key="1">
    <citation type="journal article" date="2019" name="Int. J. Syst. Evol. Microbiol.">
        <title>The Global Catalogue of Microorganisms (GCM) 10K type strain sequencing project: providing services to taxonomists for standard genome sequencing and annotation.</title>
        <authorList>
            <consortium name="The Broad Institute Genomics Platform"/>
            <consortium name="The Broad Institute Genome Sequencing Center for Infectious Disease"/>
            <person name="Wu L."/>
            <person name="Ma J."/>
        </authorList>
    </citation>
    <scope>NUCLEOTIDE SEQUENCE [LARGE SCALE GENOMIC DNA]</scope>
    <source>
        <strain evidence="2">CCM 7640</strain>
    </source>
</reference>
<dbReference type="Proteomes" id="UP000629365">
    <property type="component" value="Unassembled WGS sequence"/>
</dbReference>
<evidence type="ECO:0008006" key="3">
    <source>
        <dbReference type="Google" id="ProtNLM"/>
    </source>
</evidence>
<keyword evidence="2" id="KW-1185">Reference proteome</keyword>
<sequence>MIPDPAARAGFATVEVEYGESVGSDSDGDLWPSAWADDGHLYTANGDGAGFSDGAFGDVVVNRVEGTPAEGITGERLAAERAVSPVWGDPAVYNSKPTGMLAVDGNGDGRDELYLAVQDLAYGDARGAFDHVPSASIVRSDDHGCTWIATAQPMFTDYAFTTIMFLDFGQSNSGSAVLGSDGARYAYAYGLDGNWRTSYSRVVPDPTELFLARVPIDAIQDIGRWQYFAGLDADGVPVWDAGQDSRVPVLTDTRRLYDENTEMGAGGHSVLGQGGVVYNAPLKRYFYTSWTEFTFQFYSSPQPWGPWELFHEQDFGPYPWDGPLSPHAKHGGYATTMPSKFISDDGLEMWIQSNWFVGSDSYTGTTYRFSLRRMTLTPYRSGRPINVADASRNLADPSTGVVPVVSAARRGRVEILNDGDTSRSEESWNGLVRAADVWGYTWPRAMRMDTVVLTSGPRDYTGGWFTEGPRVEVRIDGQWFDAPGCSIVPAYPCDPSATGFCEFRFEFPAVDADGIRIAGPAGGGRHCTSISELAVHFTGRADRPAGAGADR</sequence>
<organism evidence="1 2">
    <name type="scientific">Microbacterium murale</name>
    <dbReference type="NCBI Taxonomy" id="1081040"/>
    <lineage>
        <taxon>Bacteria</taxon>
        <taxon>Bacillati</taxon>
        <taxon>Actinomycetota</taxon>
        <taxon>Actinomycetes</taxon>
        <taxon>Micrococcales</taxon>
        <taxon>Microbacteriaceae</taxon>
        <taxon>Microbacterium</taxon>
    </lineage>
</organism>
<evidence type="ECO:0000313" key="2">
    <source>
        <dbReference type="Proteomes" id="UP000629365"/>
    </source>
</evidence>
<protein>
    <recommendedName>
        <fullName evidence="3">DUF4185 domain-containing protein</fullName>
    </recommendedName>
</protein>
<accession>A0ABQ1RDT0</accession>
<evidence type="ECO:0000313" key="1">
    <source>
        <dbReference type="EMBL" id="GGD65028.1"/>
    </source>
</evidence>
<name>A0ABQ1RDT0_9MICO</name>